<feature type="region of interest" description="Disordered" evidence="1">
    <location>
        <begin position="512"/>
        <end position="535"/>
    </location>
</feature>
<feature type="compositionally biased region" description="Low complexity" evidence="1">
    <location>
        <begin position="139"/>
        <end position="151"/>
    </location>
</feature>
<proteinExistence type="predicted"/>
<accession>A0A0J9XR96</accession>
<evidence type="ECO:0000256" key="1">
    <source>
        <dbReference type="SAM" id="MobiDB-lite"/>
    </source>
</evidence>
<feature type="region of interest" description="Disordered" evidence="1">
    <location>
        <begin position="1"/>
        <end position="44"/>
    </location>
</feature>
<name>A0A0J9XR96_BRUMA</name>
<sequence>MADDNNLRPTDNEQQNDSSDKPGNDNEDEIEVLKSDNSEENSDENLICDETKKLRKNFLSLKIFSRKFNALRQRSQSYSILQSDQPTTSSNSTSKNLFNFKSLRNRFAHLRKILNLKHLSNSKTKHHESLEKLTELKHSSNSKSSTDSESSPTNFERSTDVTQSKVVDLMHTEGHFENLSNLQQSETNLEQSITLECSIDPENSGDQTEYSANTMQLEKELRQYSVDPENSGSQTEYSANTMQLEEELRQYSIDPENSGSQTEYSTNSMQLGESMHSSEQSENSSNSSNLSSFKYSTNSEQSFRSGKLPDSSYLTTSQYLTSMIHSPNSQHLANPEQTTNLEHLSNAENPANLGHSAELEHSGIPEQSIPLHHLTNSMIAANSDVAQNLMNQKFSSSSLSQEGGNFDGQSRILIDSNDQTTRMQLISDKSDSAEIDDNNSKVTISANANANKLATIECDDSLIVNDESYLEYFICSQCSPSNSEGSQQLPEMRTASQESLIRHFVIDEIFSTSTTSNTDNENDNNHINNNNENGH</sequence>
<gene>
    <name evidence="2 3" type="ORF">Bm9257</name>
    <name evidence="2" type="ORF">BM_Bm9257</name>
</gene>
<reference evidence="2" key="1">
    <citation type="journal article" date="2007" name="Science">
        <title>Draft genome of the filarial nematode parasite Brugia malayi.</title>
        <authorList>
            <person name="Ghedin E."/>
            <person name="Wang S."/>
            <person name="Spiro D."/>
            <person name="Caler E."/>
            <person name="Zhao Q."/>
            <person name="Crabtree J."/>
            <person name="Allen J.E."/>
            <person name="Delcher A.L."/>
            <person name="Guiliano D.B."/>
            <person name="Miranda-Saavedra D."/>
            <person name="Angiuoli S.V."/>
            <person name="Creasy T."/>
            <person name="Amedeo P."/>
            <person name="Haas B."/>
            <person name="El-Sayed N.M."/>
            <person name="Wortman J.R."/>
            <person name="Feldblyum T."/>
            <person name="Tallon L."/>
            <person name="Schatz M."/>
            <person name="Shumway M."/>
            <person name="Koo H."/>
            <person name="Salzberg S.L."/>
            <person name="Schobel S."/>
            <person name="Pertea M."/>
            <person name="Pop M."/>
            <person name="White O."/>
            <person name="Barton G.J."/>
            <person name="Carlow C.K."/>
            <person name="Crawford M.J."/>
            <person name="Daub J."/>
            <person name="Dimmic M.W."/>
            <person name="Estes C.F."/>
            <person name="Foster J.M."/>
            <person name="Ganatra M."/>
            <person name="Gregory W.F."/>
            <person name="Johnson N.M."/>
            <person name="Jin J."/>
            <person name="Komuniecki R."/>
            <person name="Korf I."/>
            <person name="Kumar S."/>
            <person name="Laney S."/>
            <person name="Li B.W."/>
            <person name="Li W."/>
            <person name="Lindblom T.H."/>
            <person name="Lustigman S."/>
            <person name="Ma D."/>
            <person name="Maina C.V."/>
            <person name="Martin D.M."/>
            <person name="McCarter J.P."/>
            <person name="McReynolds L."/>
            <person name="Mitreva M."/>
            <person name="Nutman T.B."/>
            <person name="Parkinson J."/>
            <person name="Peregrin-Alvarez J.M."/>
            <person name="Poole C."/>
            <person name="Ren Q."/>
            <person name="Saunders L."/>
            <person name="Sluder A.E."/>
            <person name="Smith K."/>
            <person name="Stanke M."/>
            <person name="Unnasch T.R."/>
            <person name="Ware J."/>
            <person name="Wei A.D."/>
            <person name="Weil G."/>
            <person name="Williams D.J."/>
            <person name="Zhang Y."/>
            <person name="Williams S.A."/>
            <person name="Fraser-Liggett C."/>
            <person name="Slatko B."/>
            <person name="Blaxter M.L."/>
            <person name="Scott A.L."/>
        </authorList>
    </citation>
    <scope>NUCLEOTIDE SEQUENCE</scope>
    <source>
        <strain evidence="2">FR3</strain>
    </source>
</reference>
<organism evidence="2">
    <name type="scientific">Brugia malayi</name>
    <name type="common">Filarial nematode worm</name>
    <dbReference type="NCBI Taxonomy" id="6279"/>
    <lineage>
        <taxon>Eukaryota</taxon>
        <taxon>Metazoa</taxon>
        <taxon>Ecdysozoa</taxon>
        <taxon>Nematoda</taxon>
        <taxon>Chromadorea</taxon>
        <taxon>Rhabditida</taxon>
        <taxon>Spirurina</taxon>
        <taxon>Spiruromorpha</taxon>
        <taxon>Filarioidea</taxon>
        <taxon>Onchocercidae</taxon>
        <taxon>Brugia</taxon>
    </lineage>
</organism>
<feature type="region of interest" description="Disordered" evidence="1">
    <location>
        <begin position="252"/>
        <end position="294"/>
    </location>
</feature>
<feature type="region of interest" description="Disordered" evidence="1">
    <location>
        <begin position="122"/>
        <end position="162"/>
    </location>
</feature>
<feature type="compositionally biased region" description="Low complexity" evidence="1">
    <location>
        <begin position="273"/>
        <end position="294"/>
    </location>
</feature>
<dbReference type="EMBL" id="LN856869">
    <property type="protein sequence ID" value="CDP93428.1"/>
    <property type="molecule type" value="Genomic_DNA"/>
</dbReference>
<dbReference type="OMA" id="CSIDPEN"/>
<dbReference type="WormBase" id="Bm9257">
    <property type="protein sequence ID" value="BM43787"/>
    <property type="gene ID" value="WBGene00229518"/>
</dbReference>
<feature type="compositionally biased region" description="Polar residues" evidence="1">
    <location>
        <begin position="7"/>
        <end position="17"/>
    </location>
</feature>
<feature type="compositionally biased region" description="Polar residues" evidence="1">
    <location>
        <begin position="255"/>
        <end position="271"/>
    </location>
</feature>
<evidence type="ECO:0000313" key="3">
    <source>
        <dbReference type="WormBase" id="Bm9257"/>
    </source>
</evidence>
<evidence type="ECO:0000313" key="2">
    <source>
        <dbReference type="EMBL" id="CDP93428.1"/>
    </source>
</evidence>
<feature type="compositionally biased region" description="Polar residues" evidence="1">
    <location>
        <begin position="152"/>
        <end position="162"/>
    </location>
</feature>
<reference evidence="2" key="2">
    <citation type="submission" date="2012-12" db="EMBL/GenBank/DDBJ databases">
        <authorList>
            <person name="Gao Y.W."/>
            <person name="Fan S.T."/>
            <person name="Sun H.T."/>
            <person name="Wang Z."/>
            <person name="Gao X.L."/>
            <person name="Li Y.G."/>
            <person name="Wang T.C."/>
            <person name="Zhang K."/>
            <person name="Xu W.W."/>
            <person name="Yu Z.J."/>
            <person name="Xia X.Z."/>
        </authorList>
    </citation>
    <scope>NUCLEOTIDE SEQUENCE</scope>
    <source>
        <strain evidence="2">FR3</strain>
    </source>
</reference>
<dbReference type="AlphaFoldDB" id="A0A0J9XR96"/>
<protein>
    <submittedName>
        <fullName evidence="2">Bm9257</fullName>
    </submittedName>
</protein>
<feature type="compositionally biased region" description="Basic and acidic residues" evidence="1">
    <location>
        <begin position="127"/>
        <end position="138"/>
    </location>
</feature>